<keyword evidence="1" id="KW-0472">Membrane</keyword>
<reference evidence="2 3" key="1">
    <citation type="submission" date="2019-12" db="EMBL/GenBank/DDBJ databases">
        <authorList>
            <person name="Floudas D."/>
            <person name="Bentzer J."/>
            <person name="Ahren D."/>
            <person name="Johansson T."/>
            <person name="Persson P."/>
            <person name="Tunlid A."/>
        </authorList>
    </citation>
    <scope>NUCLEOTIDE SEQUENCE [LARGE SCALE GENOMIC DNA]</scope>
    <source>
        <strain evidence="2 3">CBS 102.39</strain>
    </source>
</reference>
<keyword evidence="3" id="KW-1185">Reference proteome</keyword>
<protein>
    <recommendedName>
        <fullName evidence="4">Transmembrane protein</fullName>
    </recommendedName>
</protein>
<evidence type="ECO:0000313" key="3">
    <source>
        <dbReference type="Proteomes" id="UP000521872"/>
    </source>
</evidence>
<evidence type="ECO:0008006" key="4">
    <source>
        <dbReference type="Google" id="ProtNLM"/>
    </source>
</evidence>
<dbReference type="Gene3D" id="2.60.120.260">
    <property type="entry name" value="Galactose-binding domain-like"/>
    <property type="match status" value="1"/>
</dbReference>
<dbReference type="AlphaFoldDB" id="A0A8H4QPA9"/>
<feature type="transmembrane region" description="Helical" evidence="1">
    <location>
        <begin position="307"/>
        <end position="332"/>
    </location>
</feature>
<keyword evidence="1" id="KW-1133">Transmembrane helix</keyword>
<evidence type="ECO:0000256" key="1">
    <source>
        <dbReference type="SAM" id="Phobius"/>
    </source>
</evidence>
<name>A0A8H4QPA9_9AGAR</name>
<dbReference type="Proteomes" id="UP000521872">
    <property type="component" value="Unassembled WGS sequence"/>
</dbReference>
<accession>A0A8H4QPA9</accession>
<sequence length="410" mass="44706">MCRVLSHIPSEVRSFCSIVLLDSGMLRLLGSRVLITSTVQFPTVGNATNPSWQCFVNSELIPSITYATGENRMRLCEKDGLDDSSHTIVVVVDVSFNHTFWLDYIAYLPFPDTPIATAALSIDTTDPGIQEGFIGIWTQHYPGYYTQRNDSSFHFEFFGVSLMWLGFYNNSLPMDATVGSYSIDGQAPVSFSLDGIAAQDTGVQYNQIFFQTGQLEAKTHTIEVFYHGDENKAPLSLCVLQIQNGTNALPSSTSIEWQHSTVGPTSLASGTITSIQWQHTTLRPTSLASGTITATSSSQNKPGSTHAGAIIGGTIGGIGAILVLFILIFLVIGKRRRTDTNHDGVASSFRPPTSILPPASHSRPLYRVIPPMKNNIVRRDNTDPTWNTMHAPQSSVSSTLPLYMSSSSKC</sequence>
<dbReference type="EMBL" id="JAACJL010000044">
    <property type="protein sequence ID" value="KAF4614514.1"/>
    <property type="molecule type" value="Genomic_DNA"/>
</dbReference>
<keyword evidence="1" id="KW-0812">Transmembrane</keyword>
<evidence type="ECO:0000313" key="2">
    <source>
        <dbReference type="EMBL" id="KAF4614514.1"/>
    </source>
</evidence>
<comment type="caution">
    <text evidence="2">The sequence shown here is derived from an EMBL/GenBank/DDBJ whole genome shotgun (WGS) entry which is preliminary data.</text>
</comment>
<organism evidence="2 3">
    <name type="scientific">Agrocybe pediades</name>
    <dbReference type="NCBI Taxonomy" id="84607"/>
    <lineage>
        <taxon>Eukaryota</taxon>
        <taxon>Fungi</taxon>
        <taxon>Dikarya</taxon>
        <taxon>Basidiomycota</taxon>
        <taxon>Agaricomycotina</taxon>
        <taxon>Agaricomycetes</taxon>
        <taxon>Agaricomycetidae</taxon>
        <taxon>Agaricales</taxon>
        <taxon>Agaricineae</taxon>
        <taxon>Strophariaceae</taxon>
        <taxon>Agrocybe</taxon>
    </lineage>
</organism>
<gene>
    <name evidence="2" type="ORF">D9613_003290</name>
</gene>
<proteinExistence type="predicted"/>